<dbReference type="RefSeq" id="WP_133757022.1">
    <property type="nucleotide sequence ID" value="NZ_SOBW01000007.1"/>
</dbReference>
<evidence type="ECO:0008006" key="4">
    <source>
        <dbReference type="Google" id="ProtNLM"/>
    </source>
</evidence>
<evidence type="ECO:0000256" key="1">
    <source>
        <dbReference type="SAM" id="SignalP"/>
    </source>
</evidence>
<feature type="chain" id="PRO_5020450053" description="Lipoprotein" evidence="1">
    <location>
        <begin position="21"/>
        <end position="160"/>
    </location>
</feature>
<accession>A0A4R7Q7F0</accession>
<evidence type="ECO:0000313" key="3">
    <source>
        <dbReference type="Proteomes" id="UP000294689"/>
    </source>
</evidence>
<keyword evidence="3" id="KW-1185">Reference proteome</keyword>
<proteinExistence type="predicted"/>
<dbReference type="OrthoDB" id="1364277at2"/>
<protein>
    <recommendedName>
        <fullName evidence="4">Lipoprotein</fullName>
    </recommendedName>
</protein>
<name>A0A4R7Q7F0_9FLAO</name>
<dbReference type="EMBL" id="SOBW01000007">
    <property type="protein sequence ID" value="TDU43573.1"/>
    <property type="molecule type" value="Genomic_DNA"/>
</dbReference>
<reference evidence="2 3" key="1">
    <citation type="submission" date="2019-03" db="EMBL/GenBank/DDBJ databases">
        <title>Genomic Encyclopedia of Archaeal and Bacterial Type Strains, Phase II (KMG-II): from individual species to whole genera.</title>
        <authorList>
            <person name="Goeker M."/>
        </authorList>
    </citation>
    <scope>NUCLEOTIDE SEQUENCE [LARGE SCALE GENOMIC DNA]</scope>
    <source>
        <strain evidence="2 3">DSM 28135</strain>
    </source>
</reference>
<comment type="caution">
    <text evidence="2">The sequence shown here is derived from an EMBL/GenBank/DDBJ whole genome shotgun (WGS) entry which is preliminary data.</text>
</comment>
<dbReference type="AlphaFoldDB" id="A0A4R7Q7F0"/>
<dbReference type="Proteomes" id="UP000294689">
    <property type="component" value="Unassembled WGS sequence"/>
</dbReference>
<keyword evidence="1" id="KW-0732">Signal</keyword>
<organism evidence="2 3">
    <name type="scientific">Gelidibacter sediminis</name>
    <dbReference type="NCBI Taxonomy" id="1608710"/>
    <lineage>
        <taxon>Bacteria</taxon>
        <taxon>Pseudomonadati</taxon>
        <taxon>Bacteroidota</taxon>
        <taxon>Flavobacteriia</taxon>
        <taxon>Flavobacteriales</taxon>
        <taxon>Flavobacteriaceae</taxon>
        <taxon>Gelidibacter</taxon>
    </lineage>
</organism>
<sequence>MKLISFFSVIFMMVVGPANCSDAKKIQKTPPMAIGKAYYESWTSEVKSEGSGYNLFIPVSEKDDSMLTLDSVYFRNQIVKLTKKTTDAGSVYIGEFKNPQPTNVDIIMSSDPMDEMANKTPVVTQKIPYELKPTEAMVSYTVNGESLNFKIENIQEKPSK</sequence>
<gene>
    <name evidence="2" type="ORF">BXY82_0987</name>
</gene>
<feature type="signal peptide" evidence="1">
    <location>
        <begin position="1"/>
        <end position="20"/>
    </location>
</feature>
<evidence type="ECO:0000313" key="2">
    <source>
        <dbReference type="EMBL" id="TDU43573.1"/>
    </source>
</evidence>